<evidence type="ECO:0000313" key="2">
    <source>
        <dbReference type="EMBL" id="OYD58422.1"/>
    </source>
</evidence>
<proteinExistence type="predicted"/>
<reference evidence="2 3" key="1">
    <citation type="submission" date="2017-07" db="EMBL/GenBank/DDBJ databases">
        <title>Fictibacillus sp. nov. GDSW-R2A3 Genome sequencing and assembly.</title>
        <authorList>
            <person name="Mayilraj S."/>
        </authorList>
    </citation>
    <scope>NUCLEOTIDE SEQUENCE [LARGE SCALE GENOMIC DNA]</scope>
    <source>
        <strain evidence="2 3">GDSW-R2A3</strain>
    </source>
</reference>
<dbReference type="RefSeq" id="WP_094250384.1">
    <property type="nucleotide sequence ID" value="NZ_JBHLXL010000001.1"/>
</dbReference>
<dbReference type="OrthoDB" id="2354672at2"/>
<protein>
    <recommendedName>
        <fullName evidence="1">Helicase Helix-turn-helix domain-containing protein</fullName>
    </recommendedName>
</protein>
<dbReference type="InterPro" id="IPR029491">
    <property type="entry name" value="Helicase_HTH"/>
</dbReference>
<gene>
    <name evidence="2" type="ORF">CGZ90_00525</name>
</gene>
<dbReference type="Pfam" id="PF14493">
    <property type="entry name" value="HTH_40"/>
    <property type="match status" value="1"/>
</dbReference>
<feature type="domain" description="Helicase Helix-turn-helix" evidence="1">
    <location>
        <begin position="254"/>
        <end position="341"/>
    </location>
</feature>
<evidence type="ECO:0000313" key="3">
    <source>
        <dbReference type="Proteomes" id="UP000215059"/>
    </source>
</evidence>
<accession>A0A235FB03</accession>
<name>A0A235FB03_9BACL</name>
<organism evidence="2 3">
    <name type="scientific">Fictibacillus aquaticus</name>
    <dbReference type="NCBI Taxonomy" id="2021314"/>
    <lineage>
        <taxon>Bacteria</taxon>
        <taxon>Bacillati</taxon>
        <taxon>Bacillota</taxon>
        <taxon>Bacilli</taxon>
        <taxon>Bacillales</taxon>
        <taxon>Fictibacillaceae</taxon>
        <taxon>Fictibacillus</taxon>
    </lineage>
</organism>
<dbReference type="Proteomes" id="UP000215059">
    <property type="component" value="Unassembled WGS sequence"/>
</dbReference>
<dbReference type="AlphaFoldDB" id="A0A235FB03"/>
<dbReference type="InterPro" id="IPR008308">
    <property type="entry name" value="YpbB-like"/>
</dbReference>
<sequence>MNVYDYMLLDCFQNMNGARSAQGLFHIVSGKRTAQSLADAQLFNIGKYYGVLTNFNKERFDEITGVLESENWIEEQSPGTYYCTADGKDILKEVSFPFLDHLAGLAHWSYEKSFWLTLALYVQSLSNVLNNHSRFLPVVSDARAAAAVKAVFPRDSASRKMASERLHKEFEHLFEMYRDDRAASLFLQRLTRHERIGSTFEQLAGLYSVPEPEARMLFRSMLHYILSCIKENPAAYPELSKLLPTGEAVSLTISARATYKLLAEGQTLEEIERNRRLKKSTLEDHLVEIARSVPDFDISPYITESERQLISRICSKLKDKRLKAIKDEASSLSYLKIRLAIAKEGWG</sequence>
<dbReference type="EMBL" id="NOII01000001">
    <property type="protein sequence ID" value="OYD58422.1"/>
    <property type="molecule type" value="Genomic_DNA"/>
</dbReference>
<evidence type="ECO:0000259" key="1">
    <source>
        <dbReference type="Pfam" id="PF14493"/>
    </source>
</evidence>
<dbReference type="PIRSF" id="PIRSF021350">
    <property type="entry name" value="UCP021350"/>
    <property type="match status" value="1"/>
</dbReference>
<comment type="caution">
    <text evidence="2">The sequence shown here is derived from an EMBL/GenBank/DDBJ whole genome shotgun (WGS) entry which is preliminary data.</text>
</comment>
<keyword evidence="3" id="KW-1185">Reference proteome</keyword>